<evidence type="ECO:0000313" key="3">
    <source>
        <dbReference type="EMBL" id="XBH03630.1"/>
    </source>
</evidence>
<accession>A0AAU7CER0</accession>
<evidence type="ECO:0000256" key="2">
    <source>
        <dbReference type="SAM" id="MobiDB-lite"/>
    </source>
</evidence>
<feature type="region of interest" description="Disordered" evidence="2">
    <location>
        <begin position="1"/>
        <end position="25"/>
    </location>
</feature>
<feature type="compositionally biased region" description="Polar residues" evidence="2">
    <location>
        <begin position="9"/>
        <end position="18"/>
    </location>
</feature>
<reference evidence="3" key="1">
    <citation type="submission" date="2024-05" db="EMBL/GenBank/DDBJ databases">
        <title>Planctomycetes of the genus Singulisphaera possess chitinolytic capabilities.</title>
        <authorList>
            <person name="Ivanova A."/>
        </authorList>
    </citation>
    <scope>NUCLEOTIDE SEQUENCE</scope>
    <source>
        <strain evidence="3">Ch08T</strain>
    </source>
</reference>
<protein>
    <submittedName>
        <fullName evidence="3">Uncharacterized protein</fullName>
    </submittedName>
</protein>
<organism evidence="3">
    <name type="scientific">Singulisphaera sp. Ch08</name>
    <dbReference type="NCBI Taxonomy" id="3120278"/>
    <lineage>
        <taxon>Bacteria</taxon>
        <taxon>Pseudomonadati</taxon>
        <taxon>Planctomycetota</taxon>
        <taxon>Planctomycetia</taxon>
        <taxon>Isosphaerales</taxon>
        <taxon>Isosphaeraceae</taxon>
        <taxon>Singulisphaera</taxon>
    </lineage>
</organism>
<name>A0AAU7CER0_9BACT</name>
<gene>
    <name evidence="3" type="ORF">V5E97_35795</name>
</gene>
<feature type="coiled-coil region" evidence="1">
    <location>
        <begin position="191"/>
        <end position="218"/>
    </location>
</feature>
<evidence type="ECO:0000256" key="1">
    <source>
        <dbReference type="SAM" id="Coils"/>
    </source>
</evidence>
<proteinExistence type="predicted"/>
<sequence length="233" mass="26217">MARKLGTRQAGSKKSASAPTRPPDGVVPAHWDFIELGREVAELARLEGIGSKAAARKAHERFNCGEGKARAAHCFFARFGLADLIRLGRIKTREGKPLTVTHLHRLAMVGDKSQRKTIITGLAREGWTIGEFEERIKQVKGVRESPGGRPRRKARSLAEALDKTFTQTEEWLKSYRFLWTDDPPPDGDEEKSILVEKLERAKARVRELSRSTAMLEKQLISIETRLGKSRRKP</sequence>
<dbReference type="EMBL" id="CP155447">
    <property type="protein sequence ID" value="XBH03630.1"/>
    <property type="molecule type" value="Genomic_DNA"/>
</dbReference>
<keyword evidence="1" id="KW-0175">Coiled coil</keyword>
<dbReference type="RefSeq" id="WP_406696369.1">
    <property type="nucleotide sequence ID" value="NZ_CP155447.1"/>
</dbReference>
<dbReference type="AlphaFoldDB" id="A0AAU7CER0"/>